<dbReference type="EMBL" id="CAJHJT010000012">
    <property type="protein sequence ID" value="CAD6998732.1"/>
    <property type="molecule type" value="Genomic_DNA"/>
</dbReference>
<keyword evidence="3" id="KW-1185">Reference proteome</keyword>
<dbReference type="AlphaFoldDB" id="A0A811UHP1"/>
<feature type="region of interest" description="Disordered" evidence="1">
    <location>
        <begin position="1"/>
        <end position="27"/>
    </location>
</feature>
<name>A0A811UHP1_CERCA</name>
<sequence>MWSLQRACYPATNQSGPAPQRQQPQSSTLCGGVAVPSLRVVRQTYNLNEYRRCPSVKRHFECTHIYAPLELPNVASYGGIELRVRHKRAMDPTDSLLRCLYQYFDKYLLPNSFSEQTELDSPQFAAPRFISVGGYPHSTAAGSLSWQVSALVSVLATANSATKYCKQRKKQQHQKGHNCECEVSKSASFGSTNALRQQTICFDRFQLETCRQYGALYTTLYAAARYIQAVRRNRRNDMQCQYKSLDSLANFMPHCRLVGWSAGRLAAAAAAQNNGHNGCRLALHHPTQ</sequence>
<dbReference type="Proteomes" id="UP000606786">
    <property type="component" value="Unassembled WGS sequence"/>
</dbReference>
<evidence type="ECO:0000313" key="3">
    <source>
        <dbReference type="Proteomes" id="UP000606786"/>
    </source>
</evidence>
<evidence type="ECO:0000256" key="1">
    <source>
        <dbReference type="SAM" id="MobiDB-lite"/>
    </source>
</evidence>
<comment type="caution">
    <text evidence="2">The sequence shown here is derived from an EMBL/GenBank/DDBJ whole genome shotgun (WGS) entry which is preliminary data.</text>
</comment>
<feature type="compositionally biased region" description="Polar residues" evidence="1">
    <location>
        <begin position="11"/>
        <end position="27"/>
    </location>
</feature>
<reference evidence="2" key="1">
    <citation type="submission" date="2020-11" db="EMBL/GenBank/DDBJ databases">
        <authorList>
            <person name="Whitehead M."/>
        </authorList>
    </citation>
    <scope>NUCLEOTIDE SEQUENCE</scope>
    <source>
        <strain evidence="2">EGII</strain>
    </source>
</reference>
<accession>A0A811UHP1</accession>
<organism evidence="2 3">
    <name type="scientific">Ceratitis capitata</name>
    <name type="common">Mediterranean fruit fly</name>
    <name type="synonym">Tephritis capitata</name>
    <dbReference type="NCBI Taxonomy" id="7213"/>
    <lineage>
        <taxon>Eukaryota</taxon>
        <taxon>Metazoa</taxon>
        <taxon>Ecdysozoa</taxon>
        <taxon>Arthropoda</taxon>
        <taxon>Hexapoda</taxon>
        <taxon>Insecta</taxon>
        <taxon>Pterygota</taxon>
        <taxon>Neoptera</taxon>
        <taxon>Endopterygota</taxon>
        <taxon>Diptera</taxon>
        <taxon>Brachycera</taxon>
        <taxon>Muscomorpha</taxon>
        <taxon>Tephritoidea</taxon>
        <taxon>Tephritidae</taxon>
        <taxon>Ceratitis</taxon>
        <taxon>Ceratitis</taxon>
    </lineage>
</organism>
<gene>
    <name evidence="2" type="ORF">CCAP1982_LOCUS7287</name>
</gene>
<protein>
    <submittedName>
        <fullName evidence="2">(Mediterranean fruit fly) hypothetical protein</fullName>
    </submittedName>
</protein>
<proteinExistence type="predicted"/>
<evidence type="ECO:0000313" key="2">
    <source>
        <dbReference type="EMBL" id="CAD6998732.1"/>
    </source>
</evidence>